<gene>
    <name evidence="1" type="ORF">SCUD_LOCUS20232</name>
</gene>
<accession>A0A183KYT5</accession>
<dbReference type="Proteomes" id="UP000279833">
    <property type="component" value="Unassembled WGS sequence"/>
</dbReference>
<evidence type="ECO:0000313" key="2">
    <source>
        <dbReference type="Proteomes" id="UP000279833"/>
    </source>
</evidence>
<name>A0A183KYT5_9TREM</name>
<dbReference type="EMBL" id="UZAK01043886">
    <property type="protein sequence ID" value="VDP71581.1"/>
    <property type="molecule type" value="Genomic_DNA"/>
</dbReference>
<dbReference type="WBParaSite" id="SCUD_0002023501-mRNA-1">
    <property type="protein sequence ID" value="SCUD_0002023501-mRNA-1"/>
    <property type="gene ID" value="SCUD_0002023501"/>
</dbReference>
<evidence type="ECO:0000313" key="3">
    <source>
        <dbReference type="WBParaSite" id="SCUD_0002023501-mRNA-1"/>
    </source>
</evidence>
<reference evidence="1 2" key="2">
    <citation type="submission" date="2018-11" db="EMBL/GenBank/DDBJ databases">
        <authorList>
            <consortium name="Pathogen Informatics"/>
        </authorList>
    </citation>
    <scope>NUCLEOTIDE SEQUENCE [LARGE SCALE GENOMIC DNA]</scope>
    <source>
        <strain evidence="1">Dakar</strain>
        <strain evidence="2">Dakar, Senegal</strain>
    </source>
</reference>
<keyword evidence="2" id="KW-1185">Reference proteome</keyword>
<sequence>MKHFIYSLSCLHQPGTYLFKMCLRKTTTTNGSIFFFNCCLIDIFHDCTNSIHYILALFRMSCKFCTSSRL</sequence>
<reference evidence="3" key="1">
    <citation type="submission" date="2016-06" db="UniProtKB">
        <authorList>
            <consortium name="WormBaseParasite"/>
        </authorList>
    </citation>
    <scope>IDENTIFICATION</scope>
</reference>
<protein>
    <submittedName>
        <fullName evidence="3">Ovule protein</fullName>
    </submittedName>
</protein>
<evidence type="ECO:0000313" key="1">
    <source>
        <dbReference type="EMBL" id="VDP71581.1"/>
    </source>
</evidence>
<proteinExistence type="predicted"/>
<organism evidence="3">
    <name type="scientific">Schistosoma curassoni</name>
    <dbReference type="NCBI Taxonomy" id="6186"/>
    <lineage>
        <taxon>Eukaryota</taxon>
        <taxon>Metazoa</taxon>
        <taxon>Spiralia</taxon>
        <taxon>Lophotrochozoa</taxon>
        <taxon>Platyhelminthes</taxon>
        <taxon>Trematoda</taxon>
        <taxon>Digenea</taxon>
        <taxon>Strigeidida</taxon>
        <taxon>Schistosomatoidea</taxon>
        <taxon>Schistosomatidae</taxon>
        <taxon>Schistosoma</taxon>
    </lineage>
</organism>
<dbReference type="AlphaFoldDB" id="A0A183KYT5"/>